<comment type="caution">
    <text evidence="1">The sequence shown here is derived from an EMBL/GenBank/DDBJ whole genome shotgun (WGS) entry which is preliminary data.</text>
</comment>
<proteinExistence type="predicted"/>
<dbReference type="Proteomes" id="UP000032142">
    <property type="component" value="Unassembled WGS sequence"/>
</dbReference>
<sequence length="12" mass="1390">MELDRGISKVIE</sequence>
<accession>A0A0B0MLL2</accession>
<evidence type="ECO:0000313" key="2">
    <source>
        <dbReference type="Proteomes" id="UP000032142"/>
    </source>
</evidence>
<keyword evidence="2" id="KW-1185">Reference proteome</keyword>
<protein>
    <submittedName>
        <fullName evidence="1">Uncharacterized protein</fullName>
    </submittedName>
</protein>
<name>A0A0B0MLL2_GOSAR</name>
<dbReference type="EMBL" id="JRRC01318204">
    <property type="protein sequence ID" value="KHG03028.1"/>
    <property type="molecule type" value="Genomic_DNA"/>
</dbReference>
<evidence type="ECO:0000313" key="1">
    <source>
        <dbReference type="EMBL" id="KHG03028.1"/>
    </source>
</evidence>
<gene>
    <name evidence="1" type="ORF">F383_26376</name>
</gene>
<reference evidence="2" key="1">
    <citation type="submission" date="2014-09" db="EMBL/GenBank/DDBJ databases">
        <authorList>
            <person name="Mudge J."/>
            <person name="Ramaraj T."/>
            <person name="Lindquist I.E."/>
            <person name="Bharti A.K."/>
            <person name="Sundararajan A."/>
            <person name="Cameron C.T."/>
            <person name="Woodward J.E."/>
            <person name="May G.D."/>
            <person name="Brubaker C."/>
            <person name="Broadhvest J."/>
            <person name="Wilkins T.A."/>
        </authorList>
    </citation>
    <scope>NUCLEOTIDE SEQUENCE</scope>
    <source>
        <strain evidence="2">cv. AKA8401</strain>
    </source>
</reference>
<organism evidence="1 2">
    <name type="scientific">Gossypium arboreum</name>
    <name type="common">Tree cotton</name>
    <name type="synonym">Gossypium nanking</name>
    <dbReference type="NCBI Taxonomy" id="29729"/>
    <lineage>
        <taxon>Eukaryota</taxon>
        <taxon>Viridiplantae</taxon>
        <taxon>Streptophyta</taxon>
        <taxon>Embryophyta</taxon>
        <taxon>Tracheophyta</taxon>
        <taxon>Spermatophyta</taxon>
        <taxon>Magnoliopsida</taxon>
        <taxon>eudicotyledons</taxon>
        <taxon>Gunneridae</taxon>
        <taxon>Pentapetalae</taxon>
        <taxon>rosids</taxon>
        <taxon>malvids</taxon>
        <taxon>Malvales</taxon>
        <taxon>Malvaceae</taxon>
        <taxon>Malvoideae</taxon>
        <taxon>Gossypium</taxon>
    </lineage>
</organism>